<evidence type="ECO:0000313" key="3">
    <source>
        <dbReference type="Proteomes" id="UP000824120"/>
    </source>
</evidence>
<evidence type="ECO:0000256" key="1">
    <source>
        <dbReference type="SAM" id="MobiDB-lite"/>
    </source>
</evidence>
<dbReference type="AlphaFoldDB" id="A0A9J5ZI52"/>
<gene>
    <name evidence="2" type="ORF">H5410_022944</name>
</gene>
<keyword evidence="3" id="KW-1185">Reference proteome</keyword>
<feature type="compositionally biased region" description="Polar residues" evidence="1">
    <location>
        <begin position="101"/>
        <end position="112"/>
    </location>
</feature>
<protein>
    <submittedName>
        <fullName evidence="2">Uncharacterized protein</fullName>
    </submittedName>
</protein>
<accession>A0A9J5ZI52</accession>
<dbReference type="OrthoDB" id="1306009at2759"/>
<reference evidence="2 3" key="1">
    <citation type="submission" date="2020-09" db="EMBL/GenBank/DDBJ databases">
        <title>De no assembly of potato wild relative species, Solanum commersonii.</title>
        <authorList>
            <person name="Cho K."/>
        </authorList>
    </citation>
    <scope>NUCLEOTIDE SEQUENCE [LARGE SCALE GENOMIC DNA]</scope>
    <source>
        <strain evidence="2">LZ3.2</strain>
        <tissue evidence="2">Leaf</tissue>
    </source>
</reference>
<proteinExistence type="predicted"/>
<organism evidence="2 3">
    <name type="scientific">Solanum commersonii</name>
    <name type="common">Commerson's wild potato</name>
    <name type="synonym">Commerson's nightshade</name>
    <dbReference type="NCBI Taxonomy" id="4109"/>
    <lineage>
        <taxon>Eukaryota</taxon>
        <taxon>Viridiplantae</taxon>
        <taxon>Streptophyta</taxon>
        <taxon>Embryophyta</taxon>
        <taxon>Tracheophyta</taxon>
        <taxon>Spermatophyta</taxon>
        <taxon>Magnoliopsida</taxon>
        <taxon>eudicotyledons</taxon>
        <taxon>Gunneridae</taxon>
        <taxon>Pentapetalae</taxon>
        <taxon>asterids</taxon>
        <taxon>lamiids</taxon>
        <taxon>Solanales</taxon>
        <taxon>Solanaceae</taxon>
        <taxon>Solanoideae</taxon>
        <taxon>Solaneae</taxon>
        <taxon>Solanum</taxon>
    </lineage>
</organism>
<comment type="caution">
    <text evidence="2">The sequence shown here is derived from an EMBL/GenBank/DDBJ whole genome shotgun (WGS) entry which is preliminary data.</text>
</comment>
<dbReference type="Proteomes" id="UP000824120">
    <property type="component" value="Chromosome 4"/>
</dbReference>
<evidence type="ECO:0000313" key="2">
    <source>
        <dbReference type="EMBL" id="KAG5611663.1"/>
    </source>
</evidence>
<sequence>MKEDMDAPRNTDKLVMSEPPMKASEVGRCTMILSILSSPALVSCLMVVRAENLGIKNGREINVANTQTNVTQDIVGNKGYGKKRNVTNKYQEVPEVEPNEGLTSQEPSTTKASEYDVKVLPEEVLLGRE</sequence>
<dbReference type="EMBL" id="JACXVP010000004">
    <property type="protein sequence ID" value="KAG5611663.1"/>
    <property type="molecule type" value="Genomic_DNA"/>
</dbReference>
<feature type="region of interest" description="Disordered" evidence="1">
    <location>
        <begin position="92"/>
        <end position="115"/>
    </location>
</feature>
<name>A0A9J5ZI52_SOLCO</name>